<organism evidence="1 2">
    <name type="scientific">Xanthomonas cannabis</name>
    <dbReference type="NCBI Taxonomy" id="1885674"/>
    <lineage>
        <taxon>Bacteria</taxon>
        <taxon>Pseudomonadati</taxon>
        <taxon>Pseudomonadota</taxon>
        <taxon>Gammaproteobacteria</taxon>
        <taxon>Lysobacterales</taxon>
        <taxon>Lysobacteraceae</taxon>
        <taxon>Xanthomonas</taxon>
    </lineage>
</organism>
<accession>A0ABR6JLL7</accession>
<comment type="caution">
    <text evidence="1">The sequence shown here is derived from an EMBL/GenBank/DDBJ whole genome shotgun (WGS) entry which is preliminary data.</text>
</comment>
<proteinExistence type="predicted"/>
<evidence type="ECO:0000313" key="1">
    <source>
        <dbReference type="EMBL" id="MBB4593719.1"/>
    </source>
</evidence>
<dbReference type="EMBL" id="JACHNS010000004">
    <property type="protein sequence ID" value="MBB4593719.1"/>
    <property type="molecule type" value="Genomic_DNA"/>
</dbReference>
<dbReference type="Proteomes" id="UP000554726">
    <property type="component" value="Unassembled WGS sequence"/>
</dbReference>
<gene>
    <name evidence="1" type="ORF">FHR60_002403</name>
</gene>
<evidence type="ECO:0000313" key="2">
    <source>
        <dbReference type="Proteomes" id="UP000554726"/>
    </source>
</evidence>
<protein>
    <recommendedName>
        <fullName evidence="3">Ferredoxin</fullName>
    </recommendedName>
</protein>
<keyword evidence="2" id="KW-1185">Reference proteome</keyword>
<evidence type="ECO:0008006" key="3">
    <source>
        <dbReference type="Google" id="ProtNLM"/>
    </source>
</evidence>
<reference evidence="1 2" key="1">
    <citation type="submission" date="2020-08" db="EMBL/GenBank/DDBJ databases">
        <title>Studying the diversity of plant-associated saprophytic bacteria and their role in host health and plant-pathogen interactions.</title>
        <authorList>
            <person name="Potnis N."/>
        </authorList>
    </citation>
    <scope>NUCLEOTIDE SEQUENCE [LARGE SCALE GENOMIC DNA]</scope>
    <source>
        <strain evidence="1 2">F16</strain>
    </source>
</reference>
<dbReference type="Pfam" id="PF03692">
    <property type="entry name" value="CxxCxxCC"/>
    <property type="match status" value="1"/>
</dbReference>
<dbReference type="InterPro" id="IPR005358">
    <property type="entry name" value="Puta_zinc/iron-chelating_dom"/>
</dbReference>
<sequence>MGGRVPIELTDALRTHERVMRGTSQSQPRCIALDADIGRYSRCSIHDRRPSSCAAVPASLEFGQRSAQCDKSRLAHGLHALTEADWAGVDDAQRNPLPTL</sequence>
<name>A0ABR6JLL7_9XANT</name>